<dbReference type="AlphaFoldDB" id="A0A2C6Z9U9"/>
<proteinExistence type="inferred from homology"/>
<evidence type="ECO:0000256" key="5">
    <source>
        <dbReference type="ARBA" id="ARBA00022970"/>
    </source>
</evidence>
<keyword evidence="2" id="KW-0813">Transport</keyword>
<dbReference type="PROSITE" id="PS00211">
    <property type="entry name" value="ABC_TRANSPORTER_1"/>
    <property type="match status" value="1"/>
</dbReference>
<evidence type="ECO:0000256" key="3">
    <source>
        <dbReference type="ARBA" id="ARBA00022741"/>
    </source>
</evidence>
<dbReference type="PANTHER" id="PTHR43820">
    <property type="entry name" value="HIGH-AFFINITY BRANCHED-CHAIN AMINO ACID TRANSPORT ATP-BINDING PROTEIN LIVF"/>
    <property type="match status" value="1"/>
</dbReference>
<dbReference type="RefSeq" id="WP_099095205.1">
    <property type="nucleotide sequence ID" value="NZ_PDNU01000012.1"/>
</dbReference>
<dbReference type="CDD" id="cd03224">
    <property type="entry name" value="ABC_TM1139_LivF_branched"/>
    <property type="match status" value="1"/>
</dbReference>
<dbReference type="InterPro" id="IPR003593">
    <property type="entry name" value="AAA+_ATPase"/>
</dbReference>
<dbReference type="Gene3D" id="3.40.50.300">
    <property type="entry name" value="P-loop containing nucleotide triphosphate hydrolases"/>
    <property type="match status" value="1"/>
</dbReference>
<name>A0A2C6Z9U9_9PROT</name>
<evidence type="ECO:0000313" key="7">
    <source>
        <dbReference type="EMBL" id="PHK95291.1"/>
    </source>
</evidence>
<dbReference type="Proteomes" id="UP000223527">
    <property type="component" value="Unassembled WGS sequence"/>
</dbReference>
<reference evidence="7 8" key="1">
    <citation type="submission" date="2017-10" db="EMBL/GenBank/DDBJ databases">
        <authorList>
            <person name="Banno H."/>
            <person name="Chua N.-H."/>
        </authorList>
    </citation>
    <scope>NUCLEOTIDE SEQUENCE [LARGE SCALE GENOMIC DNA]</scope>
    <source>
        <strain evidence="7 8">YW11</strain>
    </source>
</reference>
<dbReference type="InterPro" id="IPR017871">
    <property type="entry name" value="ABC_transporter-like_CS"/>
</dbReference>
<dbReference type="InterPro" id="IPR003439">
    <property type="entry name" value="ABC_transporter-like_ATP-bd"/>
</dbReference>
<protein>
    <submittedName>
        <fullName evidence="7">Branched-chain amino acid ABC transporter ATP-binding protein</fullName>
    </submittedName>
</protein>
<evidence type="ECO:0000259" key="6">
    <source>
        <dbReference type="PROSITE" id="PS50893"/>
    </source>
</evidence>
<dbReference type="SMART" id="SM00382">
    <property type="entry name" value="AAA"/>
    <property type="match status" value="1"/>
</dbReference>
<evidence type="ECO:0000256" key="1">
    <source>
        <dbReference type="ARBA" id="ARBA00005417"/>
    </source>
</evidence>
<keyword evidence="5" id="KW-0029">Amino-acid transport</keyword>
<sequence>MLTLHEVHAGYGRTTILHGIGITVGAGEVVTIVGANGAGKTTTLRTIAGLVRPTAGRITFEGEDIGRLPPHEVVARGITLIPEGRQLFPFMTVRDNLRMGAYTPHARDRMARTMDEVLDLFPRVREKLEQHAGSLSGGEQQMVAIARGLMSRPKLLMFDEPSLGLAPIIVKQVFDVVERIVATGVTVLIVEQNVFRTLSIADRGYVLENGEIVMTDTGATLLRDDHVRRAYLGI</sequence>
<dbReference type="GO" id="GO:0016887">
    <property type="term" value="F:ATP hydrolysis activity"/>
    <property type="evidence" value="ECO:0007669"/>
    <property type="project" value="InterPro"/>
</dbReference>
<evidence type="ECO:0000256" key="4">
    <source>
        <dbReference type="ARBA" id="ARBA00022840"/>
    </source>
</evidence>
<evidence type="ECO:0000313" key="8">
    <source>
        <dbReference type="Proteomes" id="UP000223527"/>
    </source>
</evidence>
<dbReference type="EMBL" id="PDNU01000012">
    <property type="protein sequence ID" value="PHK95291.1"/>
    <property type="molecule type" value="Genomic_DNA"/>
</dbReference>
<comment type="caution">
    <text evidence="7">The sequence shown here is derived from an EMBL/GenBank/DDBJ whole genome shotgun (WGS) entry which is preliminary data.</text>
</comment>
<comment type="similarity">
    <text evidence="1">Belongs to the ABC transporter superfamily.</text>
</comment>
<gene>
    <name evidence="7" type="primary">livF</name>
    <name evidence="7" type="ORF">CR162_08965</name>
</gene>
<organism evidence="7 8">
    <name type="scientific">Teichococcus rhizosphaerae</name>
    <dbReference type="NCBI Taxonomy" id="1335062"/>
    <lineage>
        <taxon>Bacteria</taxon>
        <taxon>Pseudomonadati</taxon>
        <taxon>Pseudomonadota</taxon>
        <taxon>Alphaproteobacteria</taxon>
        <taxon>Acetobacterales</taxon>
        <taxon>Roseomonadaceae</taxon>
        <taxon>Roseomonas</taxon>
    </lineage>
</organism>
<feature type="domain" description="ABC transporter" evidence="6">
    <location>
        <begin position="2"/>
        <end position="234"/>
    </location>
</feature>
<dbReference type="Pfam" id="PF00005">
    <property type="entry name" value="ABC_tran"/>
    <property type="match status" value="1"/>
</dbReference>
<dbReference type="SUPFAM" id="SSF52540">
    <property type="entry name" value="P-loop containing nucleoside triphosphate hydrolases"/>
    <property type="match status" value="1"/>
</dbReference>
<dbReference type="PANTHER" id="PTHR43820:SF4">
    <property type="entry name" value="HIGH-AFFINITY BRANCHED-CHAIN AMINO ACID TRANSPORT ATP-BINDING PROTEIN LIVF"/>
    <property type="match status" value="1"/>
</dbReference>
<accession>A0A2C6Z9U9</accession>
<evidence type="ECO:0000256" key="2">
    <source>
        <dbReference type="ARBA" id="ARBA00022448"/>
    </source>
</evidence>
<keyword evidence="3" id="KW-0547">Nucleotide-binding</keyword>
<dbReference type="GO" id="GO:0005524">
    <property type="term" value="F:ATP binding"/>
    <property type="evidence" value="ECO:0007669"/>
    <property type="project" value="UniProtKB-KW"/>
</dbReference>
<keyword evidence="8" id="KW-1185">Reference proteome</keyword>
<dbReference type="GO" id="GO:0015807">
    <property type="term" value="P:L-amino acid transport"/>
    <property type="evidence" value="ECO:0007669"/>
    <property type="project" value="TreeGrafter"/>
</dbReference>
<dbReference type="InterPro" id="IPR027417">
    <property type="entry name" value="P-loop_NTPase"/>
</dbReference>
<dbReference type="OrthoDB" id="9775250at2"/>
<keyword evidence="4 7" id="KW-0067">ATP-binding</keyword>
<dbReference type="PROSITE" id="PS50893">
    <property type="entry name" value="ABC_TRANSPORTER_2"/>
    <property type="match status" value="1"/>
</dbReference>
<dbReference type="InterPro" id="IPR052156">
    <property type="entry name" value="BCAA_Transport_ATP-bd_LivF"/>
</dbReference>
<dbReference type="GO" id="GO:0015658">
    <property type="term" value="F:branched-chain amino acid transmembrane transporter activity"/>
    <property type="evidence" value="ECO:0007669"/>
    <property type="project" value="TreeGrafter"/>
</dbReference>